<sequence length="374" mass="42610">MSEYCEIFNFINRYRPILYQQVFQILSCIASIFLIFLGRLIQKPAYFHPNVKILLKLFQFSMIFYSFAIASSQLYHLLASLLFSNCEFLISSRLCFPFRFIATTTVSAFVFLTLSIPVERAIATKNLGKGYENRKSEIGAGMGYVALTVSITISLILHIPQLYTEIECDNCIYSTPTTVLPISKFTIIATWLLSAGALLLILVLLWYNRAQLARKTYSLSIEFQINQNLRILHLILPITILTFLTFLAIGAAELSPIFSRDFEEGDDDGEVIRRRSWRMMQNLFPIYTLLCSTIWLIQMLIKRKSQKRASQRLVASLAKKVDEKNVYFQTLQNQWGGAYPSTASSTTFSSKKTSTVLPARGGSTILVRSSVHER</sequence>
<evidence type="ECO:0000256" key="4">
    <source>
        <dbReference type="ARBA" id="ARBA00023136"/>
    </source>
</evidence>
<evidence type="ECO:0000256" key="5">
    <source>
        <dbReference type="SAM" id="Phobius"/>
    </source>
</evidence>
<keyword evidence="2 5" id="KW-0812">Transmembrane</keyword>
<evidence type="ECO:0000256" key="1">
    <source>
        <dbReference type="ARBA" id="ARBA00004141"/>
    </source>
</evidence>
<proteinExistence type="predicted"/>
<protein>
    <submittedName>
        <fullName evidence="6">Uncharacterized protein</fullName>
    </submittedName>
</protein>
<feature type="transmembrane region" description="Helical" evidence="5">
    <location>
        <begin position="185"/>
        <end position="208"/>
    </location>
</feature>
<dbReference type="InterPro" id="IPR051080">
    <property type="entry name" value="Nematode_rcpt-like_serp_alpha"/>
</dbReference>
<dbReference type="Proteomes" id="UP001152747">
    <property type="component" value="Unassembled WGS sequence"/>
</dbReference>
<dbReference type="AlphaFoldDB" id="A0A9P1N3W3"/>
<evidence type="ECO:0000256" key="3">
    <source>
        <dbReference type="ARBA" id="ARBA00022989"/>
    </source>
</evidence>
<feature type="transmembrane region" description="Helical" evidence="5">
    <location>
        <begin position="22"/>
        <end position="41"/>
    </location>
</feature>
<dbReference type="GO" id="GO:0016020">
    <property type="term" value="C:membrane"/>
    <property type="evidence" value="ECO:0007669"/>
    <property type="project" value="UniProtKB-SubCell"/>
</dbReference>
<gene>
    <name evidence="6" type="ORF">CAMP_LOCUS9602</name>
</gene>
<dbReference type="OrthoDB" id="5816941at2759"/>
<dbReference type="PANTHER" id="PTHR31357">
    <property type="entry name" value="SERPENTINE RECEPTOR CLASS ALPHA-10"/>
    <property type="match status" value="1"/>
</dbReference>
<evidence type="ECO:0000313" key="6">
    <source>
        <dbReference type="EMBL" id="CAI5446965.1"/>
    </source>
</evidence>
<keyword evidence="3 5" id="KW-1133">Transmembrane helix</keyword>
<name>A0A9P1N3W3_9PELO</name>
<feature type="transmembrane region" description="Helical" evidence="5">
    <location>
        <begin position="138"/>
        <end position="159"/>
    </location>
</feature>
<feature type="transmembrane region" description="Helical" evidence="5">
    <location>
        <begin position="229"/>
        <end position="252"/>
    </location>
</feature>
<dbReference type="InterPro" id="IPR019408">
    <property type="entry name" value="7TM_GPCR_serpentine_rcpt_Srab"/>
</dbReference>
<feature type="transmembrane region" description="Helical" evidence="5">
    <location>
        <begin position="96"/>
        <end position="118"/>
    </location>
</feature>
<keyword evidence="7" id="KW-1185">Reference proteome</keyword>
<dbReference type="GO" id="GO:0004984">
    <property type="term" value="F:olfactory receptor activity"/>
    <property type="evidence" value="ECO:0007669"/>
    <property type="project" value="TreeGrafter"/>
</dbReference>
<dbReference type="PANTHER" id="PTHR31357:SF18">
    <property type="entry name" value="SERPENTINE RECEPTOR, CLASS T"/>
    <property type="match status" value="1"/>
</dbReference>
<evidence type="ECO:0000256" key="2">
    <source>
        <dbReference type="ARBA" id="ARBA00022692"/>
    </source>
</evidence>
<accession>A0A9P1N3W3</accession>
<feature type="transmembrane region" description="Helical" evidence="5">
    <location>
        <begin position="53"/>
        <end position="76"/>
    </location>
</feature>
<evidence type="ECO:0000313" key="7">
    <source>
        <dbReference type="Proteomes" id="UP001152747"/>
    </source>
</evidence>
<keyword evidence="4 5" id="KW-0472">Membrane</keyword>
<dbReference type="Pfam" id="PF10292">
    <property type="entry name" value="7TM_GPCR_Srab"/>
    <property type="match status" value="1"/>
</dbReference>
<dbReference type="EMBL" id="CANHGI010000004">
    <property type="protein sequence ID" value="CAI5446965.1"/>
    <property type="molecule type" value="Genomic_DNA"/>
</dbReference>
<reference evidence="6" key="1">
    <citation type="submission" date="2022-11" db="EMBL/GenBank/DDBJ databases">
        <authorList>
            <person name="Kikuchi T."/>
        </authorList>
    </citation>
    <scope>NUCLEOTIDE SEQUENCE</scope>
    <source>
        <strain evidence="6">PS1010</strain>
    </source>
</reference>
<comment type="subcellular location">
    <subcellularLocation>
        <location evidence="1">Membrane</location>
        <topology evidence="1">Multi-pass membrane protein</topology>
    </subcellularLocation>
</comment>
<organism evidence="6 7">
    <name type="scientific">Caenorhabditis angaria</name>
    <dbReference type="NCBI Taxonomy" id="860376"/>
    <lineage>
        <taxon>Eukaryota</taxon>
        <taxon>Metazoa</taxon>
        <taxon>Ecdysozoa</taxon>
        <taxon>Nematoda</taxon>
        <taxon>Chromadorea</taxon>
        <taxon>Rhabditida</taxon>
        <taxon>Rhabditina</taxon>
        <taxon>Rhabditomorpha</taxon>
        <taxon>Rhabditoidea</taxon>
        <taxon>Rhabditidae</taxon>
        <taxon>Peloderinae</taxon>
        <taxon>Caenorhabditis</taxon>
    </lineage>
</organism>
<comment type="caution">
    <text evidence="6">The sequence shown here is derived from an EMBL/GenBank/DDBJ whole genome shotgun (WGS) entry which is preliminary data.</text>
</comment>
<feature type="transmembrane region" description="Helical" evidence="5">
    <location>
        <begin position="283"/>
        <end position="301"/>
    </location>
</feature>